<evidence type="ECO:0000256" key="1">
    <source>
        <dbReference type="PROSITE-ProRule" id="PRU01360"/>
    </source>
</evidence>
<dbReference type="InterPro" id="IPR012910">
    <property type="entry name" value="Plug_dom"/>
</dbReference>
<dbReference type="PANTHER" id="PTHR47234">
    <property type="match status" value="1"/>
</dbReference>
<keyword evidence="1" id="KW-0472">Membrane</keyword>
<dbReference type="PANTHER" id="PTHR47234:SF2">
    <property type="entry name" value="TONB-DEPENDENT RECEPTOR"/>
    <property type="match status" value="1"/>
</dbReference>
<proteinExistence type="inferred from homology"/>
<dbReference type="Proteomes" id="UP001358324">
    <property type="component" value="Unassembled WGS sequence"/>
</dbReference>
<comment type="caution">
    <text evidence="3">The sequence shown here is derived from an EMBL/GenBank/DDBJ whole genome shotgun (WGS) entry which is preliminary data.</text>
</comment>
<keyword evidence="1" id="KW-1134">Transmembrane beta strand</keyword>
<keyword evidence="1" id="KW-0812">Transmembrane</keyword>
<dbReference type="PROSITE" id="PS52016">
    <property type="entry name" value="TONB_DEPENDENT_REC_3"/>
    <property type="match status" value="1"/>
</dbReference>
<name>A0ABU7WJZ4_9GAMM</name>
<evidence type="ECO:0000259" key="2">
    <source>
        <dbReference type="Pfam" id="PF07715"/>
    </source>
</evidence>
<organism evidence="3 4">
    <name type="scientific">Luteimonas flava</name>
    <dbReference type="NCBI Taxonomy" id="3115822"/>
    <lineage>
        <taxon>Bacteria</taxon>
        <taxon>Pseudomonadati</taxon>
        <taxon>Pseudomonadota</taxon>
        <taxon>Gammaproteobacteria</taxon>
        <taxon>Lysobacterales</taxon>
        <taxon>Lysobacteraceae</taxon>
        <taxon>Luteimonas</taxon>
    </lineage>
</organism>
<reference evidence="3 4" key="1">
    <citation type="submission" date="2024-01" db="EMBL/GenBank/DDBJ databases">
        <title>Novel species of the genus Luteimonas isolated from rivers.</title>
        <authorList>
            <person name="Lu H."/>
        </authorList>
    </citation>
    <scope>NUCLEOTIDE SEQUENCE [LARGE SCALE GENOMIC DNA]</scope>
    <source>
        <strain evidence="3 4">SMYT11W</strain>
    </source>
</reference>
<feature type="non-terminal residue" evidence="3">
    <location>
        <position position="1"/>
    </location>
</feature>
<keyword evidence="1" id="KW-0813">Transport</keyword>
<dbReference type="InterPro" id="IPR039426">
    <property type="entry name" value="TonB-dep_rcpt-like"/>
</dbReference>
<evidence type="ECO:0000313" key="3">
    <source>
        <dbReference type="EMBL" id="MEF3084037.1"/>
    </source>
</evidence>
<protein>
    <submittedName>
        <fullName evidence="3">TonB-dependent receptor plug domain-containing protein</fullName>
    </submittedName>
</protein>
<dbReference type="SUPFAM" id="SSF56935">
    <property type="entry name" value="Porins"/>
    <property type="match status" value="1"/>
</dbReference>
<dbReference type="Gene3D" id="2.170.130.10">
    <property type="entry name" value="TonB-dependent receptor, plug domain"/>
    <property type="match status" value="1"/>
</dbReference>
<keyword evidence="1" id="KW-0998">Cell outer membrane</keyword>
<keyword evidence="3" id="KW-0675">Receptor</keyword>
<dbReference type="EMBL" id="JAZHBM010000082">
    <property type="protein sequence ID" value="MEF3084037.1"/>
    <property type="molecule type" value="Genomic_DNA"/>
</dbReference>
<dbReference type="InterPro" id="IPR037066">
    <property type="entry name" value="Plug_dom_sf"/>
</dbReference>
<feature type="non-terminal residue" evidence="3">
    <location>
        <position position="92"/>
    </location>
</feature>
<gene>
    <name evidence="3" type="ORF">V3391_17775</name>
</gene>
<keyword evidence="4" id="KW-1185">Reference proteome</keyword>
<evidence type="ECO:0000313" key="4">
    <source>
        <dbReference type="Proteomes" id="UP001358324"/>
    </source>
</evidence>
<feature type="domain" description="TonB-dependent receptor plug" evidence="2">
    <location>
        <begin position="3"/>
        <end position="56"/>
    </location>
</feature>
<comment type="similarity">
    <text evidence="1">Belongs to the TonB-dependent receptor family.</text>
</comment>
<accession>A0ABU7WJZ4</accession>
<dbReference type="Pfam" id="PF07715">
    <property type="entry name" value="Plug"/>
    <property type="match status" value="1"/>
</dbReference>
<comment type="subcellular location">
    <subcellularLocation>
        <location evidence="1">Cell outer membrane</location>
        <topology evidence="1">Multi-pass membrane protein</topology>
    </subcellularLocation>
</comment>
<sequence>GASKTLVLVNGRRLANFATDGTSVDINSIPLAAVDHVEVLKDGASGVYGSDAIGGVINFITKRSVQTTTITAEAVLPRAVGADEKRVNLSSG</sequence>
<dbReference type="RefSeq" id="WP_332079779.1">
    <property type="nucleotide sequence ID" value="NZ_JAZHBM010000082.1"/>
</dbReference>